<accession>A0ABW4HXP2</accession>
<comment type="caution">
    <text evidence="1">The sequence shown here is derived from an EMBL/GenBank/DDBJ whole genome shotgun (WGS) entry which is preliminary data.</text>
</comment>
<gene>
    <name evidence="1" type="ORF">ACFSBH_18310</name>
</gene>
<evidence type="ECO:0000313" key="2">
    <source>
        <dbReference type="Proteomes" id="UP001597221"/>
    </source>
</evidence>
<feature type="non-terminal residue" evidence="1">
    <location>
        <position position="244"/>
    </location>
</feature>
<dbReference type="Proteomes" id="UP001597221">
    <property type="component" value="Unassembled WGS sequence"/>
</dbReference>
<sequence>MEKKEEYLALLSKTYDEAVEYLLKKYGAARDDFFREQSYERFLKGEIKKITKGKYSRSVEGLECHHIDENKFLNMTNESFIKAQNIAFKYHKKERLVFCDIVEHAILHTIISKETALEFGIPGYQVFLRPKIKDWYVEKIIPKKSKWHIACYHRSYITPEDAYELLENMDSILSVEQKRINQEELEEKKIMIRKGNFKNLNSDSSRHEIVGALYDLNKMGASGYLHVFNDFVYSEKYKKKIIQP</sequence>
<keyword evidence="2" id="KW-1185">Reference proteome</keyword>
<evidence type="ECO:0000313" key="1">
    <source>
        <dbReference type="EMBL" id="MFD1609575.1"/>
    </source>
</evidence>
<proteinExistence type="predicted"/>
<dbReference type="EMBL" id="JBHUDE010000160">
    <property type="protein sequence ID" value="MFD1609575.1"/>
    <property type="molecule type" value="Genomic_DNA"/>
</dbReference>
<protein>
    <submittedName>
        <fullName evidence="1">Uncharacterized protein</fullName>
    </submittedName>
</protein>
<dbReference type="RefSeq" id="WP_379599005.1">
    <property type="nucleotide sequence ID" value="NZ_JBHUDE010000160.1"/>
</dbReference>
<reference evidence="2" key="1">
    <citation type="journal article" date="2019" name="Int. J. Syst. Evol. Microbiol.">
        <title>The Global Catalogue of Microorganisms (GCM) 10K type strain sequencing project: providing services to taxonomists for standard genome sequencing and annotation.</title>
        <authorList>
            <consortium name="The Broad Institute Genomics Platform"/>
            <consortium name="The Broad Institute Genome Sequencing Center for Infectious Disease"/>
            <person name="Wu L."/>
            <person name="Ma J."/>
        </authorList>
    </citation>
    <scope>NUCLEOTIDE SEQUENCE [LARGE SCALE GENOMIC DNA]</scope>
    <source>
        <strain evidence="2">CGMCC 1.12376</strain>
    </source>
</reference>
<organism evidence="1 2">
    <name type="scientific">Oceanobacillus luteolus</name>
    <dbReference type="NCBI Taxonomy" id="1274358"/>
    <lineage>
        <taxon>Bacteria</taxon>
        <taxon>Bacillati</taxon>
        <taxon>Bacillota</taxon>
        <taxon>Bacilli</taxon>
        <taxon>Bacillales</taxon>
        <taxon>Bacillaceae</taxon>
        <taxon>Oceanobacillus</taxon>
    </lineage>
</organism>
<name>A0ABW4HXP2_9BACI</name>